<keyword evidence="1" id="KW-0677">Repeat</keyword>
<name>A0A845KLK9_9FIRM</name>
<protein>
    <recommendedName>
        <fullName evidence="5">MORN repeat protein</fullName>
    </recommendedName>
</protein>
<feature type="transmembrane region" description="Helical" evidence="2">
    <location>
        <begin position="12"/>
        <end position="29"/>
    </location>
</feature>
<evidence type="ECO:0008006" key="5">
    <source>
        <dbReference type="Google" id="ProtNLM"/>
    </source>
</evidence>
<sequence length="320" mass="34661">MEKYSKRLRNTGIAITIVLLLFVLIGMTGESSINELDVNSQIGSCETNKGIFLGDISKGVPNGTDTFYNLDGSEYEGAIVNGLKEGKGTFAWENGDKYTGDFSADTLNGKGTYTYKDGASYKGEFVEGKRSGTGTFTYTDGASYEGEWKEDVIEGTGIYTFSDGLKLEGTFTNNTFLKGTCTRKNKKIVVTYPVENGALTGKAKAVLKSGETYDGDVSNDAFNGSVSIQYKNKDAYTGGITSNQKNGDGTYTWANGAHYTGKWSEDKMNGAGAYYYSGEQYPYLEGNFVNNNPEGNCIYHKDAGTQYTTTWANGVCTAIN</sequence>
<dbReference type="Gene3D" id="2.20.110.10">
    <property type="entry name" value="Histone H3 K4-specific methyltransferase SET7/9 N-terminal domain"/>
    <property type="match status" value="3"/>
</dbReference>
<organism evidence="3 4">
    <name type="scientific">Dorea longicatena</name>
    <dbReference type="NCBI Taxonomy" id="88431"/>
    <lineage>
        <taxon>Bacteria</taxon>
        <taxon>Bacillati</taxon>
        <taxon>Bacillota</taxon>
        <taxon>Clostridia</taxon>
        <taxon>Lachnospirales</taxon>
        <taxon>Lachnospiraceae</taxon>
        <taxon>Dorea</taxon>
    </lineage>
</organism>
<dbReference type="PANTHER" id="PTHR43215">
    <property type="entry name" value="RADIAL SPOKE HEAD 1 HOMOLOG"/>
    <property type="match status" value="1"/>
</dbReference>
<comment type="caution">
    <text evidence="3">The sequence shown here is derived from an EMBL/GenBank/DDBJ whole genome shotgun (WGS) entry which is preliminary data.</text>
</comment>
<dbReference type="EMBL" id="WWSB01000008">
    <property type="protein sequence ID" value="MZK18064.1"/>
    <property type="molecule type" value="Genomic_DNA"/>
</dbReference>
<evidence type="ECO:0000256" key="1">
    <source>
        <dbReference type="ARBA" id="ARBA00022737"/>
    </source>
</evidence>
<dbReference type="AlphaFoldDB" id="A0A845KLK9"/>
<accession>A0A845KLK9</accession>
<dbReference type="SUPFAM" id="SSF82185">
    <property type="entry name" value="Histone H3 K4-specific methyltransferase SET7/9 N-terminal domain"/>
    <property type="match status" value="2"/>
</dbReference>
<gene>
    <name evidence="3" type="ORF">GT565_08065</name>
</gene>
<dbReference type="RefSeq" id="WP_161159176.1">
    <property type="nucleotide sequence ID" value="NZ_WWSB01000008.1"/>
</dbReference>
<dbReference type="GO" id="GO:0005829">
    <property type="term" value="C:cytosol"/>
    <property type="evidence" value="ECO:0007669"/>
    <property type="project" value="TreeGrafter"/>
</dbReference>
<dbReference type="Pfam" id="PF02493">
    <property type="entry name" value="MORN"/>
    <property type="match status" value="7"/>
</dbReference>
<proteinExistence type="predicted"/>
<evidence type="ECO:0000313" key="4">
    <source>
        <dbReference type="Proteomes" id="UP000446719"/>
    </source>
</evidence>
<keyword evidence="2" id="KW-0472">Membrane</keyword>
<keyword evidence="2" id="KW-0812">Transmembrane</keyword>
<dbReference type="SMART" id="SM00698">
    <property type="entry name" value="MORN"/>
    <property type="match status" value="6"/>
</dbReference>
<keyword evidence="2" id="KW-1133">Transmembrane helix</keyword>
<dbReference type="FunFam" id="2.20.110.10:FF:000002">
    <property type="entry name" value="Phosphatidylinositol 4-phosphate 5-kinase 8"/>
    <property type="match status" value="1"/>
</dbReference>
<dbReference type="PANTHER" id="PTHR43215:SF14">
    <property type="entry name" value="RADIAL SPOKE HEAD 1 HOMOLOG"/>
    <property type="match status" value="1"/>
</dbReference>
<dbReference type="Proteomes" id="UP000446719">
    <property type="component" value="Unassembled WGS sequence"/>
</dbReference>
<evidence type="ECO:0000256" key="2">
    <source>
        <dbReference type="SAM" id="Phobius"/>
    </source>
</evidence>
<dbReference type="InterPro" id="IPR003409">
    <property type="entry name" value="MORN"/>
</dbReference>
<reference evidence="3 4" key="1">
    <citation type="journal article" date="2019" name="Nat. Med.">
        <title>A library of human gut bacterial isolates paired with longitudinal multiomics data enables mechanistic microbiome research.</title>
        <authorList>
            <person name="Poyet M."/>
            <person name="Groussin M."/>
            <person name="Gibbons S.M."/>
            <person name="Avila-Pacheco J."/>
            <person name="Jiang X."/>
            <person name="Kearney S.M."/>
            <person name="Perrotta A.R."/>
            <person name="Berdy B."/>
            <person name="Zhao S."/>
            <person name="Lieberman T.D."/>
            <person name="Swanson P.K."/>
            <person name="Smith M."/>
            <person name="Roesemann S."/>
            <person name="Alexander J.E."/>
            <person name="Rich S.A."/>
            <person name="Livny J."/>
            <person name="Vlamakis H."/>
            <person name="Clish C."/>
            <person name="Bullock K."/>
            <person name="Deik A."/>
            <person name="Scott J."/>
            <person name="Pierce K.A."/>
            <person name="Xavier R.J."/>
            <person name="Alm E.J."/>
        </authorList>
    </citation>
    <scope>NUCLEOTIDE SEQUENCE [LARGE SCALE GENOMIC DNA]</scope>
    <source>
        <strain evidence="3 4">BIOML-A7</strain>
    </source>
</reference>
<evidence type="ECO:0000313" key="3">
    <source>
        <dbReference type="EMBL" id="MZK18064.1"/>
    </source>
</evidence>